<accession>V7CJM5</accession>
<feature type="domain" description="CRC" evidence="5">
    <location>
        <begin position="456"/>
        <end position="581"/>
    </location>
</feature>
<organism evidence="6 7">
    <name type="scientific">Phaseolus vulgaris</name>
    <name type="common">Kidney bean</name>
    <name type="synonym">French bean</name>
    <dbReference type="NCBI Taxonomy" id="3885"/>
    <lineage>
        <taxon>Eukaryota</taxon>
        <taxon>Viridiplantae</taxon>
        <taxon>Streptophyta</taxon>
        <taxon>Embryophyta</taxon>
        <taxon>Tracheophyta</taxon>
        <taxon>Spermatophyta</taxon>
        <taxon>Magnoliopsida</taxon>
        <taxon>eudicotyledons</taxon>
        <taxon>Gunneridae</taxon>
        <taxon>Pentapetalae</taxon>
        <taxon>rosids</taxon>
        <taxon>fabids</taxon>
        <taxon>Fabales</taxon>
        <taxon>Fabaceae</taxon>
        <taxon>Papilionoideae</taxon>
        <taxon>50 kb inversion clade</taxon>
        <taxon>NPAAA clade</taxon>
        <taxon>indigoferoid/millettioid clade</taxon>
        <taxon>Phaseoleae</taxon>
        <taxon>Phaseolus</taxon>
    </lineage>
</organism>
<evidence type="ECO:0000313" key="6">
    <source>
        <dbReference type="EMBL" id="ESW29106.1"/>
    </source>
</evidence>
<dbReference type="Pfam" id="PF03638">
    <property type="entry name" value="TCR"/>
    <property type="match status" value="2"/>
</dbReference>
<evidence type="ECO:0000256" key="1">
    <source>
        <dbReference type="ARBA" id="ARBA00004123"/>
    </source>
</evidence>
<reference evidence="7" key="1">
    <citation type="journal article" date="2014" name="Nat. Genet.">
        <title>A reference genome for common bean and genome-wide analysis of dual domestications.</title>
        <authorList>
            <person name="Schmutz J."/>
            <person name="McClean P.E."/>
            <person name="Mamidi S."/>
            <person name="Wu G.A."/>
            <person name="Cannon S.B."/>
            <person name="Grimwood J."/>
            <person name="Jenkins J."/>
            <person name="Shu S."/>
            <person name="Song Q."/>
            <person name="Chavarro C."/>
            <person name="Torres-Torres M."/>
            <person name="Geffroy V."/>
            <person name="Moghaddam S.M."/>
            <person name="Gao D."/>
            <person name="Abernathy B."/>
            <person name="Barry K."/>
            <person name="Blair M."/>
            <person name="Brick M.A."/>
            <person name="Chovatia M."/>
            <person name="Gepts P."/>
            <person name="Goodstein D.M."/>
            <person name="Gonzales M."/>
            <person name="Hellsten U."/>
            <person name="Hyten D.L."/>
            <person name="Jia G."/>
            <person name="Kelly J.D."/>
            <person name="Kudrna D."/>
            <person name="Lee R."/>
            <person name="Richard M.M."/>
            <person name="Miklas P.N."/>
            <person name="Osorno J.M."/>
            <person name="Rodrigues J."/>
            <person name="Thareau V."/>
            <person name="Urrea C.A."/>
            <person name="Wang M."/>
            <person name="Yu Y."/>
            <person name="Zhang M."/>
            <person name="Wing R.A."/>
            <person name="Cregan P.B."/>
            <person name="Rokhsar D.S."/>
            <person name="Jackson S.A."/>
        </authorList>
    </citation>
    <scope>NUCLEOTIDE SEQUENCE [LARGE SCALE GENOMIC DNA]</scope>
    <source>
        <strain evidence="7">cv. G19833</strain>
    </source>
</reference>
<evidence type="ECO:0000259" key="5">
    <source>
        <dbReference type="PROSITE" id="PS51634"/>
    </source>
</evidence>
<evidence type="ECO:0000256" key="3">
    <source>
        <dbReference type="ARBA" id="ARBA00023242"/>
    </source>
</evidence>
<proteinExistence type="inferred from homology"/>
<evidence type="ECO:0000313" key="7">
    <source>
        <dbReference type="Proteomes" id="UP000000226"/>
    </source>
</evidence>
<dbReference type="Gramene" id="ESW29106">
    <property type="protein sequence ID" value="ESW29106"/>
    <property type="gene ID" value="PHAVU_002G043700g"/>
</dbReference>
<dbReference type="PROSITE" id="PS51634">
    <property type="entry name" value="CRC"/>
    <property type="match status" value="1"/>
</dbReference>
<dbReference type="STRING" id="3885.V7CJM5"/>
<protein>
    <recommendedName>
        <fullName evidence="5">CRC domain-containing protein</fullName>
    </recommendedName>
</protein>
<dbReference type="InterPro" id="IPR005172">
    <property type="entry name" value="CRC"/>
</dbReference>
<sequence length="746" mass="81444">MDMDTPERNQISATLTKFEDSPVFNYINSLSPIKPVKSVPISQTFNSLSFSSPPSVFTSPHVSCLKESRFLRRHIPLGTSKPKVSSEDASKVHTTSEETLTDSTRHNSSELQENTDKGISVEDASIEHIKFSVEPQQTLKYSSCGSPGYDPPLCGDEGNTLLELPDEAAADETDSSEGHLQKMCQMEPKSEDPECYWDSLVPDGPDMLIFNSPGEAEAFKGLMHKPLDSSIRLSDVMSVLPISTIHNGRKMYFVDSVASGSEHEIGDHCFEPTTTAMDTDQTQDNLADVVLVTSNSNENANDQLVSVTHRAIRRRCLDFEMANVQRKNSEDNSNAGSSTSNEKQLHPAKLNGNFQRGILQGIGLHLNALAALKEYKGIQIENLSSGTLQISTSIEHQHLSLVPVSSERELDSSDNGLQPAEDCSQPSVYMAGEDFNKNSSPRKKKRKVETPGETEGCKRCNCKKSKCLKLYCECFAAGVYCIEPCSCQDCFNKPIHEDTVLQTRKQIESRNPLAFAPKVIRSSDSVPEIGDDPNKTPASARHKRGCNCKKSSCLKKYCECYQGGVGCSISCRCEGCKNAFGRKDGSAPVGIETDSEEIEATEKGVAERASHKTEIQNTEDHPDSATVSTPLRFSRPLLPLPFSSKGKAPISFVTTISGSALFSSQKLGKPNSLWSQSKHFQTAPDEEMADILLGDTSPITCIKTSSPNGKRISSPSCDLGSSPSRRGGRKLILQSIPSFPSLTPHP</sequence>
<evidence type="ECO:0000256" key="4">
    <source>
        <dbReference type="SAM" id="MobiDB-lite"/>
    </source>
</evidence>
<dbReference type="GO" id="GO:0005634">
    <property type="term" value="C:nucleus"/>
    <property type="evidence" value="ECO:0007669"/>
    <property type="project" value="UniProtKB-SubCell"/>
</dbReference>
<comment type="subcellular location">
    <subcellularLocation>
        <location evidence="1">Nucleus</location>
    </subcellularLocation>
</comment>
<dbReference type="PANTHER" id="PTHR46159:SF12">
    <property type="entry name" value="PROTEIN TESMIN_TSO1-LIKE CXC 3-RELATED"/>
    <property type="match status" value="1"/>
</dbReference>
<feature type="region of interest" description="Disordered" evidence="4">
    <location>
        <begin position="323"/>
        <end position="346"/>
    </location>
</feature>
<dbReference type="AlphaFoldDB" id="V7CJM5"/>
<dbReference type="OMA" id="MEQPHIA"/>
<feature type="compositionally biased region" description="Polar residues" evidence="4">
    <location>
        <begin position="735"/>
        <end position="746"/>
    </location>
</feature>
<comment type="similarity">
    <text evidence="2">Belongs to the lin-54 family.</text>
</comment>
<evidence type="ECO:0000256" key="2">
    <source>
        <dbReference type="ARBA" id="ARBA00007267"/>
    </source>
</evidence>
<dbReference type="InterPro" id="IPR033467">
    <property type="entry name" value="Tesmin/TSO1-like_CXC"/>
</dbReference>
<dbReference type="SMR" id="V7CJM5"/>
<dbReference type="Proteomes" id="UP000000226">
    <property type="component" value="Chromosome 2"/>
</dbReference>
<name>V7CJM5_PHAVU</name>
<gene>
    <name evidence="6" type="ORF">PHAVU_002G043700g</name>
</gene>
<dbReference type="PANTHER" id="PTHR46159">
    <property type="entry name" value="PROTEIN TESMIN/TSO1-LIKE CXC 2"/>
    <property type="match status" value="1"/>
</dbReference>
<dbReference type="eggNOG" id="KOG1171">
    <property type="taxonomic scope" value="Eukaryota"/>
</dbReference>
<dbReference type="InterPro" id="IPR044522">
    <property type="entry name" value="TSO1-like"/>
</dbReference>
<feature type="compositionally biased region" description="Polar residues" evidence="4">
    <location>
        <begin position="331"/>
        <end position="342"/>
    </location>
</feature>
<dbReference type="SMART" id="SM01114">
    <property type="entry name" value="CXC"/>
    <property type="match status" value="2"/>
</dbReference>
<feature type="region of interest" description="Disordered" evidence="4">
    <location>
        <begin position="703"/>
        <end position="746"/>
    </location>
</feature>
<dbReference type="OrthoDB" id="6283463at2759"/>
<feature type="compositionally biased region" description="Basic and acidic residues" evidence="4">
    <location>
        <begin position="84"/>
        <end position="96"/>
    </location>
</feature>
<keyword evidence="7" id="KW-1185">Reference proteome</keyword>
<feature type="compositionally biased region" description="Basic and acidic residues" evidence="4">
    <location>
        <begin position="103"/>
        <end position="120"/>
    </location>
</feature>
<dbReference type="GO" id="GO:0003700">
    <property type="term" value="F:DNA-binding transcription factor activity"/>
    <property type="evidence" value="ECO:0007669"/>
    <property type="project" value="InterPro"/>
</dbReference>
<feature type="compositionally biased region" description="Low complexity" evidence="4">
    <location>
        <begin position="713"/>
        <end position="724"/>
    </location>
</feature>
<keyword evidence="3" id="KW-0539">Nucleus</keyword>
<feature type="region of interest" description="Disordered" evidence="4">
    <location>
        <begin position="403"/>
        <end position="456"/>
    </location>
</feature>
<feature type="region of interest" description="Disordered" evidence="4">
    <location>
        <begin position="76"/>
        <end position="120"/>
    </location>
</feature>
<dbReference type="EMBL" id="CM002289">
    <property type="protein sequence ID" value="ESW29106.1"/>
    <property type="molecule type" value="Genomic_DNA"/>
</dbReference>